<dbReference type="HOGENOM" id="CLU_1341431_0_0_0"/>
<name>Q1IZY5_DEIGD</name>
<proteinExistence type="predicted"/>
<protein>
    <submittedName>
        <fullName evidence="1">Uncharacterized protein</fullName>
    </submittedName>
</protein>
<evidence type="ECO:0000313" key="1">
    <source>
        <dbReference type="EMBL" id="ABF45199.1"/>
    </source>
</evidence>
<organism evidence="1 2">
    <name type="scientific">Deinococcus geothermalis (strain DSM 11300 / CIP 105573 / AG-3a)</name>
    <dbReference type="NCBI Taxonomy" id="319795"/>
    <lineage>
        <taxon>Bacteria</taxon>
        <taxon>Thermotogati</taxon>
        <taxon>Deinococcota</taxon>
        <taxon>Deinococci</taxon>
        <taxon>Deinococcales</taxon>
        <taxon>Deinococcaceae</taxon>
        <taxon>Deinococcus</taxon>
    </lineage>
</organism>
<dbReference type="Proteomes" id="UP000002431">
    <property type="component" value="Chromosome"/>
</dbReference>
<reference evidence="1" key="1">
    <citation type="submission" date="2006-04" db="EMBL/GenBank/DDBJ databases">
        <title>Complete sequence of chromosome of Deinococcus geothermalis DSM 11300.</title>
        <authorList>
            <consortium name="US DOE Joint Genome Institute"/>
            <person name="Copeland A."/>
            <person name="Lucas S."/>
            <person name="Lapidus A."/>
            <person name="Barry K."/>
            <person name="Detter J.C."/>
            <person name="Glavina del Rio T."/>
            <person name="Hammon N."/>
            <person name="Israni S."/>
            <person name="Dalin E."/>
            <person name="Tice H."/>
            <person name="Pitluck S."/>
            <person name="Brettin T."/>
            <person name="Bruce D."/>
            <person name="Han C."/>
            <person name="Tapia R."/>
            <person name="Saunders E."/>
            <person name="Gilna P."/>
            <person name="Schmutz J."/>
            <person name="Larimer F."/>
            <person name="Land M."/>
            <person name="Hauser L."/>
            <person name="Kyrpides N."/>
            <person name="Kim E."/>
            <person name="Daly M.J."/>
            <person name="Fredrickson J.K."/>
            <person name="Makarova K.S."/>
            <person name="Gaidamakova E.K."/>
            <person name="Zhai M."/>
            <person name="Richardson P."/>
        </authorList>
    </citation>
    <scope>NUCLEOTIDE SEQUENCE</scope>
    <source>
        <strain evidence="1">DSM 11300</strain>
    </source>
</reference>
<evidence type="ECO:0000313" key="2">
    <source>
        <dbReference type="Proteomes" id="UP000002431"/>
    </source>
</evidence>
<dbReference type="EMBL" id="CP000359">
    <property type="protein sequence ID" value="ABF45199.1"/>
    <property type="molecule type" value="Genomic_DNA"/>
</dbReference>
<accession>Q1IZY5</accession>
<dbReference type="KEGG" id="dge:Dgeo_0897"/>
<sequence>MPHAQLEQPRFEQLRSIRPGLPSLRRWSSRLLGLGLALLMPAAQAVTVSLEGQVRNLPVLERELGPDGVLVLLTNLTAGHLVGFGRLQEGQFQIGIPEKFRPPVRPAQFCAGVRSLPSEPKIYIAESLLAYQPDRNAATLLYQADHPTDPTRRVQWFYSDRAATVRGRCSGLNTAYQLSLRAGWTAVMTVSQPGHFLVTNATSNLPYWAQPTPLRNARTLFRTLFTHR</sequence>
<gene>
    <name evidence="1" type="ordered locus">Dgeo_0897</name>
</gene>
<keyword evidence="2" id="KW-1185">Reference proteome</keyword>
<dbReference type="STRING" id="319795.Dgeo_0897"/>
<dbReference type="AlphaFoldDB" id="Q1IZY5"/>